<dbReference type="KEGG" id="bteq:G4P54_03460"/>
<organism evidence="3 4">
    <name type="scientific">Bacillus tequilensis</name>
    <dbReference type="NCBI Taxonomy" id="227866"/>
    <lineage>
        <taxon>Bacteria</taxon>
        <taxon>Bacillati</taxon>
        <taxon>Bacillota</taxon>
        <taxon>Bacilli</taxon>
        <taxon>Bacillales</taxon>
        <taxon>Bacillaceae</taxon>
        <taxon>Bacillus</taxon>
    </lineage>
</organism>
<dbReference type="Gene3D" id="2.60.40.1630">
    <property type="entry name" value="bacillus anthracis domain"/>
    <property type="match status" value="1"/>
</dbReference>
<reference evidence="3 4" key="1">
    <citation type="submission" date="2020-02" db="EMBL/GenBank/DDBJ databases">
        <title>Genome sequencing, annotation and comparative genomic analysis of Bacillus tequilensis EA-CB0015, an effective biological control agent against Pseudocercospora fijiensis in banana plants.</title>
        <authorList>
            <person name="Cuellar-Gaviria T.Z."/>
            <person name="Ju K.-S."/>
            <person name="Villegas-Escobar V."/>
        </authorList>
    </citation>
    <scope>NUCLEOTIDE SEQUENCE [LARGE SCALE GENOMIC DNA]</scope>
    <source>
        <strain evidence="3 4">EA-CB0015</strain>
    </source>
</reference>
<gene>
    <name evidence="3" type="ORF">G4P54_03460</name>
</gene>
<dbReference type="InterPro" id="IPR025436">
    <property type="entry name" value="DUF4179"/>
</dbReference>
<feature type="domain" description="DUF4179" evidence="2">
    <location>
        <begin position="45"/>
        <end position="135"/>
    </location>
</feature>
<proteinExistence type="predicted"/>
<dbReference type="Pfam" id="PF13786">
    <property type="entry name" value="DUF4179"/>
    <property type="match status" value="1"/>
</dbReference>
<keyword evidence="1" id="KW-0812">Transmembrane</keyword>
<evidence type="ECO:0000313" key="4">
    <source>
        <dbReference type="Proteomes" id="UP000501914"/>
    </source>
</evidence>
<accession>A0A6H0WEH7</accession>
<evidence type="ECO:0000313" key="3">
    <source>
        <dbReference type="EMBL" id="QIW78931.1"/>
    </source>
</evidence>
<keyword evidence="1" id="KW-0472">Membrane</keyword>
<evidence type="ECO:0000256" key="1">
    <source>
        <dbReference type="SAM" id="Phobius"/>
    </source>
</evidence>
<dbReference type="EMBL" id="CP048852">
    <property type="protein sequence ID" value="QIW78931.1"/>
    <property type="molecule type" value="Genomic_DNA"/>
</dbReference>
<protein>
    <submittedName>
        <fullName evidence="3">DUF4179 domain-containing protein</fullName>
    </submittedName>
</protein>
<sequence>MDKHQVKQIFDDIEVPKKALKKAIHQAVVRAENDSNSRRRFKWGRRITNGIAVAAVVCILYFTSGLFLPSVNKAMGSIPIVGQIYKDFQDKVGLSLFESNLVTDLNEKAESRGITVSVNSSYYDAGQLVYNFTVDNLQSDEKELMYDVDEVSYNDNFSINYDSLVLKKINNKQYAGQLRIYTNGIQIKNGETVPFVITHINEIQGNWRFKLPIIKKKASYLESSKSVSVYHNRYQFSNIQVENGKLGSVLQFTIDYQGIAKNDSVEINEVKDDLGNTYEMTESNIELGDRRKINERTVRVKGQTQLESPINPKAKKLTLIADIKSEAEGSEIVPLNAEMPFHVSKTNHQNIGIEINNMKQEGRKVLVQYRFTGIDTSSMDENDLVNIGETIGLGDMKKMKSWADPLAYYEEGYYLKANTAKVKNMNTAEMLSTFELDDAYLDKLSLKHFEFDKYGLYIDKGVINDLIQLKPFSFTVPVHQVKQPGEKKSS</sequence>
<name>A0A6H0WEH7_9BACI</name>
<dbReference type="RefSeq" id="WP_167871779.1">
    <property type="nucleotide sequence ID" value="NZ_CP048852.1"/>
</dbReference>
<evidence type="ECO:0000259" key="2">
    <source>
        <dbReference type="Pfam" id="PF13786"/>
    </source>
</evidence>
<keyword evidence="1" id="KW-1133">Transmembrane helix</keyword>
<dbReference type="Proteomes" id="UP000501914">
    <property type="component" value="Chromosome"/>
</dbReference>
<feature type="transmembrane region" description="Helical" evidence="1">
    <location>
        <begin position="47"/>
        <end position="68"/>
    </location>
</feature>
<dbReference type="AlphaFoldDB" id="A0A6H0WEH7"/>
<keyword evidence="4" id="KW-1185">Reference proteome</keyword>